<gene>
    <name evidence="2" type="ORF">JMJ35_001309</name>
</gene>
<keyword evidence="1" id="KW-0472">Membrane</keyword>
<comment type="caution">
    <text evidence="2">The sequence shown here is derived from an EMBL/GenBank/DDBJ whole genome shotgun (WGS) entry which is preliminary data.</text>
</comment>
<evidence type="ECO:0000313" key="3">
    <source>
        <dbReference type="Proteomes" id="UP001166286"/>
    </source>
</evidence>
<evidence type="ECO:0000256" key="1">
    <source>
        <dbReference type="SAM" id="Phobius"/>
    </source>
</evidence>
<keyword evidence="3" id="KW-1185">Reference proteome</keyword>
<dbReference type="EMBL" id="JAFEKC020000002">
    <property type="protein sequence ID" value="KAK0516706.1"/>
    <property type="molecule type" value="Genomic_DNA"/>
</dbReference>
<name>A0AA39R9P6_9LECA</name>
<protein>
    <submittedName>
        <fullName evidence="2">Uncharacterized protein</fullName>
    </submittedName>
</protein>
<feature type="transmembrane region" description="Helical" evidence="1">
    <location>
        <begin position="214"/>
        <end position="236"/>
    </location>
</feature>
<accession>A0AA39R9P6</accession>
<dbReference type="AlphaFoldDB" id="A0AA39R9P6"/>
<keyword evidence="1" id="KW-1133">Transmembrane helix</keyword>
<reference evidence="2" key="1">
    <citation type="submission" date="2023-03" db="EMBL/GenBank/DDBJ databases">
        <title>Complete genome of Cladonia borealis.</title>
        <authorList>
            <person name="Park H."/>
        </authorList>
    </citation>
    <scope>NUCLEOTIDE SEQUENCE</scope>
    <source>
        <strain evidence="2">ANT050790</strain>
    </source>
</reference>
<proteinExistence type="predicted"/>
<keyword evidence="1" id="KW-0812">Transmembrane</keyword>
<organism evidence="2 3">
    <name type="scientific">Cladonia borealis</name>
    <dbReference type="NCBI Taxonomy" id="184061"/>
    <lineage>
        <taxon>Eukaryota</taxon>
        <taxon>Fungi</taxon>
        <taxon>Dikarya</taxon>
        <taxon>Ascomycota</taxon>
        <taxon>Pezizomycotina</taxon>
        <taxon>Lecanoromycetes</taxon>
        <taxon>OSLEUM clade</taxon>
        <taxon>Lecanoromycetidae</taxon>
        <taxon>Lecanorales</taxon>
        <taxon>Lecanorineae</taxon>
        <taxon>Cladoniaceae</taxon>
        <taxon>Cladonia</taxon>
    </lineage>
</organism>
<evidence type="ECO:0000313" key="2">
    <source>
        <dbReference type="EMBL" id="KAK0516706.1"/>
    </source>
</evidence>
<dbReference type="Proteomes" id="UP001166286">
    <property type="component" value="Unassembled WGS sequence"/>
</dbReference>
<feature type="transmembrane region" description="Helical" evidence="1">
    <location>
        <begin position="187"/>
        <end position="208"/>
    </location>
</feature>
<sequence length="238" mass="26220">MQEPSRSDLEAQLRIDTIPKASTTSKLKIALYPWQNGLSARQWGLAVQGLNESAVLTLLPVGFAASGEEVWNLVREQLNSAQIAKHAQTWLSSMLAKTVVGTAKIQQFIASGDKVNGYQYPIYRVSLQDFKQDTLLTEAFHTPQLLSHETYYIVNNQRFAFDDVEPDNGLKGRDVIVVRKVLDKAKVTLLLTILLILSPSLGIIIGIFTHKAEVGIAVSAAIFALASFLQGLAAWYHA</sequence>